<protein>
    <recommendedName>
        <fullName evidence="2">CP-type G domain-containing protein</fullName>
    </recommendedName>
</protein>
<name>A0A218XL91_PUNGR</name>
<dbReference type="CDD" id="cd01855">
    <property type="entry name" value="YqeH"/>
    <property type="match status" value="1"/>
</dbReference>
<comment type="caution">
    <text evidence="3">The sequence shown here is derived from an EMBL/GenBank/DDBJ whole genome shotgun (WGS) entry which is preliminary data.</text>
</comment>
<dbReference type="SUPFAM" id="SSF52540">
    <property type="entry name" value="P-loop containing nucleoside triphosphate hydrolases"/>
    <property type="match status" value="1"/>
</dbReference>
<evidence type="ECO:0000313" key="3">
    <source>
        <dbReference type="EMBL" id="OWM85446.1"/>
    </source>
</evidence>
<dbReference type="InterPro" id="IPR027417">
    <property type="entry name" value="P-loop_NTPase"/>
</dbReference>
<dbReference type="GO" id="GO:0009742">
    <property type="term" value="P:brassinosteroid mediated signaling pathway"/>
    <property type="evidence" value="ECO:0007669"/>
    <property type="project" value="TreeGrafter"/>
</dbReference>
<dbReference type="Pfam" id="PF01926">
    <property type="entry name" value="MMR_HSR1"/>
    <property type="match status" value="1"/>
</dbReference>
<accession>A0A218XL91</accession>
<dbReference type="InterPro" id="IPR006073">
    <property type="entry name" value="GTP-bd"/>
</dbReference>
<dbReference type="AlphaFoldDB" id="A0A218XL91"/>
<dbReference type="GO" id="GO:0009570">
    <property type="term" value="C:chloroplast stroma"/>
    <property type="evidence" value="ECO:0007669"/>
    <property type="project" value="TreeGrafter"/>
</dbReference>
<dbReference type="GO" id="GO:0005525">
    <property type="term" value="F:GTP binding"/>
    <property type="evidence" value="ECO:0007669"/>
    <property type="project" value="InterPro"/>
</dbReference>
<feature type="domain" description="CP-type G" evidence="2">
    <location>
        <begin position="303"/>
        <end position="487"/>
    </location>
</feature>
<reference evidence="4" key="1">
    <citation type="journal article" date="2017" name="Plant J.">
        <title>The pomegranate (Punica granatum L.) genome and the genomics of punicalagin biosynthesis.</title>
        <authorList>
            <person name="Qin G."/>
            <person name="Xu C."/>
            <person name="Ming R."/>
            <person name="Tang H."/>
            <person name="Guyot R."/>
            <person name="Kramer E.M."/>
            <person name="Hu Y."/>
            <person name="Yi X."/>
            <person name="Qi Y."/>
            <person name="Xu X."/>
            <person name="Gao Z."/>
            <person name="Pan H."/>
            <person name="Jian J."/>
            <person name="Tian Y."/>
            <person name="Yue Z."/>
            <person name="Xu Y."/>
        </authorList>
    </citation>
    <scope>NUCLEOTIDE SEQUENCE [LARGE SCALE GENOMIC DNA]</scope>
    <source>
        <strain evidence="4">cv. Dabenzi</strain>
    </source>
</reference>
<sequence length="707" mass="78962">MPGPAQPKAIAFFFFSLPHRFSSMFILSMNTDLQGGDAISLRNDNLDVYIEPLFNINRTGTHVPKTNLFTGPGKIKRRLCVCLAVKNQSPVETRKKSEGKIVHRKGYGGHVLSEGRDEDEKYGPICPGCGVFMQDKDPNLPGYYKKREEVTERGALGDEEGVEDDDLGELEEAEVEEEDEEFLNELEDEFEEGGELSEGDEKFEWESDEWEKEFLGEDDDLEELDAFAPAGVGYGNITEENVKDKMRIKLPKAERKRLAREAQKEKEKVTVCARCHSLRNYGRVKNQAAENLIPDFDFDRLITTRMMKPTGNANSTIIVMVVDCVDFDGSFPKRVVNSLSKALEGVKNDPKLSKKLPKLVLVATKVDLLPSQISPARLDRWVRHRAKAAGVPKLSGVYLVSAQKDLGVRNLLSFIKELAGPRGNVWVIGAQNAGKSTLINAMGKKGGAKMSKLTEAPIPGTTLGILRIGGILSAKAKMYDTPGLLHPYLLSVRLNRDEQKTVEIRKELKSRTYRMKENSWSCMVQWAVQCSWMRVGQAVHVGGLVRLDLNEASIETIYVTVLASPNVSLHLGKIENADEIWRNHVGMRLQPPMGQERASELGEWEAKEIKVSGTSWDVNSVDIAVAGLGWFSLGLKGEATLTLWTFSGIEITEREPLVLDRAAFLERPGFWLPKAISDAIGNQTKQEARSKKKIEEERDYLISEISL</sequence>
<dbReference type="InterPro" id="IPR050896">
    <property type="entry name" value="Mito_lipid_metab_GTPase"/>
</dbReference>
<dbReference type="InterPro" id="IPR048422">
    <property type="entry name" value="NOA1/YqeH-like_C"/>
</dbReference>
<organism evidence="3 4">
    <name type="scientific">Punica granatum</name>
    <name type="common">Pomegranate</name>
    <dbReference type="NCBI Taxonomy" id="22663"/>
    <lineage>
        <taxon>Eukaryota</taxon>
        <taxon>Viridiplantae</taxon>
        <taxon>Streptophyta</taxon>
        <taxon>Embryophyta</taxon>
        <taxon>Tracheophyta</taxon>
        <taxon>Spermatophyta</taxon>
        <taxon>Magnoliopsida</taxon>
        <taxon>eudicotyledons</taxon>
        <taxon>Gunneridae</taxon>
        <taxon>Pentapetalae</taxon>
        <taxon>rosids</taxon>
        <taxon>malvids</taxon>
        <taxon>Myrtales</taxon>
        <taxon>Lythraceae</taxon>
        <taxon>Punica</taxon>
    </lineage>
</organism>
<dbReference type="InterPro" id="IPR030378">
    <property type="entry name" value="G_CP_dom"/>
</dbReference>
<feature type="compositionally biased region" description="Acidic residues" evidence="1">
    <location>
        <begin position="157"/>
        <end position="167"/>
    </location>
</feature>
<feature type="region of interest" description="Disordered" evidence="1">
    <location>
        <begin position="148"/>
        <end position="167"/>
    </location>
</feature>
<proteinExistence type="predicted"/>
<dbReference type="GO" id="GO:1901259">
    <property type="term" value="P:chloroplast rRNA processing"/>
    <property type="evidence" value="ECO:0007669"/>
    <property type="project" value="TreeGrafter"/>
</dbReference>
<dbReference type="EMBL" id="MTKT01001276">
    <property type="protein sequence ID" value="OWM85446.1"/>
    <property type="molecule type" value="Genomic_DNA"/>
</dbReference>
<dbReference type="PROSITE" id="PS51721">
    <property type="entry name" value="G_CP"/>
    <property type="match status" value="1"/>
</dbReference>
<dbReference type="PANTHER" id="PTHR46434:SF3">
    <property type="entry name" value="GTP-BINDING PROTEIN BRASSINAZOLE INSENSITIVE PALE GREEN 2, CHLOROPLASTIC"/>
    <property type="match status" value="1"/>
</dbReference>
<evidence type="ECO:0000313" key="4">
    <source>
        <dbReference type="Proteomes" id="UP000197138"/>
    </source>
</evidence>
<dbReference type="GO" id="GO:0005739">
    <property type="term" value="C:mitochondrion"/>
    <property type="evidence" value="ECO:0007669"/>
    <property type="project" value="TreeGrafter"/>
</dbReference>
<dbReference type="PANTHER" id="PTHR46434">
    <property type="entry name" value="GENETIC INTERACTOR OF PROHIBITINS 3, MITOCHONDRIAL"/>
    <property type="match status" value="1"/>
</dbReference>
<evidence type="ECO:0000256" key="1">
    <source>
        <dbReference type="SAM" id="MobiDB-lite"/>
    </source>
</evidence>
<dbReference type="Pfam" id="PF21516">
    <property type="entry name" value="YqeH-like_C"/>
    <property type="match status" value="1"/>
</dbReference>
<dbReference type="Gene3D" id="3.40.50.300">
    <property type="entry name" value="P-loop containing nucleotide triphosphate hydrolases"/>
    <property type="match status" value="1"/>
</dbReference>
<dbReference type="Proteomes" id="UP000197138">
    <property type="component" value="Unassembled WGS sequence"/>
</dbReference>
<gene>
    <name evidence="3" type="ORF">CDL15_Pgr019070</name>
</gene>
<evidence type="ECO:0000259" key="2">
    <source>
        <dbReference type="PROSITE" id="PS51721"/>
    </source>
</evidence>